<dbReference type="GO" id="GO:0006817">
    <property type="term" value="P:phosphate ion transport"/>
    <property type="evidence" value="ECO:0007669"/>
    <property type="project" value="TreeGrafter"/>
</dbReference>
<dbReference type="GO" id="GO:0005794">
    <property type="term" value="C:Golgi apparatus"/>
    <property type="evidence" value="ECO:0007669"/>
    <property type="project" value="TreeGrafter"/>
</dbReference>
<dbReference type="GO" id="GO:0000822">
    <property type="term" value="F:inositol hexakisphosphate binding"/>
    <property type="evidence" value="ECO:0007669"/>
    <property type="project" value="TreeGrafter"/>
</dbReference>
<comment type="caution">
    <text evidence="3">The sequence shown here is derived from an EMBL/GenBank/DDBJ whole genome shotgun (WGS) entry which is preliminary data.</text>
</comment>
<name>A0A1Y2GWT8_9FUNG</name>
<organism evidence="3 4">
    <name type="scientific">Lobosporangium transversale</name>
    <dbReference type="NCBI Taxonomy" id="64571"/>
    <lineage>
        <taxon>Eukaryota</taxon>
        <taxon>Fungi</taxon>
        <taxon>Fungi incertae sedis</taxon>
        <taxon>Mucoromycota</taxon>
        <taxon>Mortierellomycotina</taxon>
        <taxon>Mortierellomycetes</taxon>
        <taxon>Mortierellales</taxon>
        <taxon>Mortierellaceae</taxon>
        <taxon>Lobosporangium</taxon>
    </lineage>
</organism>
<protein>
    <submittedName>
        <fullName evidence="3">SPX domain-domain-containing protein</fullName>
    </submittedName>
</protein>
<sequence length="309" mass="34963">MKFAKYLQNEAVPEWRKAYINYKQGKKYLKAIERTLDQIEADAQAEAEVEETGTYAAENNRIPSHMLQINDLERKVLASDQLSLPLQYDPSPPLSSLPLLPPESFPTGLPNTGASTPILSGKHGRTRNYSAIVISPPPTKPTFSLSEGTGFSQDSIDTDNRSRPIEPTMLNDSSQMEVPSSGQNLRRLIKSASSGSRFSHAALSRGSRFFKSISRRFTIISPHLDIPLRTRAIQIDDGDIHNVLEQLLPEERAFFQFLDSQLEIVNNFYREKELEAVAKLKVIKQQLYVANEWQRRYDDKMVPVIINTT</sequence>
<dbReference type="AlphaFoldDB" id="A0A1Y2GWT8"/>
<dbReference type="Proteomes" id="UP000193648">
    <property type="component" value="Unassembled WGS sequence"/>
</dbReference>
<dbReference type="OrthoDB" id="9970435at2759"/>
<dbReference type="RefSeq" id="XP_021883068.1">
    <property type="nucleotide sequence ID" value="XM_022023598.1"/>
</dbReference>
<feature type="compositionally biased region" description="Polar residues" evidence="1">
    <location>
        <begin position="141"/>
        <end position="155"/>
    </location>
</feature>
<keyword evidence="4" id="KW-1185">Reference proteome</keyword>
<dbReference type="EMBL" id="MCFF01000011">
    <property type="protein sequence ID" value="ORZ21817.1"/>
    <property type="molecule type" value="Genomic_DNA"/>
</dbReference>
<dbReference type="PROSITE" id="PS51382">
    <property type="entry name" value="SPX"/>
    <property type="match status" value="1"/>
</dbReference>
<feature type="domain" description="SPX" evidence="2">
    <location>
        <begin position="1"/>
        <end position="309"/>
    </location>
</feature>
<feature type="region of interest" description="Disordered" evidence="1">
    <location>
        <begin position="132"/>
        <end position="162"/>
    </location>
</feature>
<dbReference type="InterPro" id="IPR004331">
    <property type="entry name" value="SPX_dom"/>
</dbReference>
<evidence type="ECO:0000313" key="3">
    <source>
        <dbReference type="EMBL" id="ORZ21817.1"/>
    </source>
</evidence>
<dbReference type="PANTHER" id="PTHR10783">
    <property type="entry name" value="XENOTROPIC AND POLYTROPIC RETROVIRUS RECEPTOR 1-RELATED"/>
    <property type="match status" value="1"/>
</dbReference>
<dbReference type="Pfam" id="PF03105">
    <property type="entry name" value="SPX"/>
    <property type="match status" value="1"/>
</dbReference>
<evidence type="ECO:0000313" key="4">
    <source>
        <dbReference type="Proteomes" id="UP000193648"/>
    </source>
</evidence>
<proteinExistence type="predicted"/>
<dbReference type="InParanoid" id="A0A1Y2GWT8"/>
<evidence type="ECO:0000256" key="1">
    <source>
        <dbReference type="SAM" id="MobiDB-lite"/>
    </source>
</evidence>
<dbReference type="GO" id="GO:0016036">
    <property type="term" value="P:cellular response to phosphate starvation"/>
    <property type="evidence" value="ECO:0007669"/>
    <property type="project" value="TreeGrafter"/>
</dbReference>
<gene>
    <name evidence="3" type="ORF">BCR41DRAFT_350076</name>
</gene>
<dbReference type="STRING" id="64571.A0A1Y2GWT8"/>
<evidence type="ECO:0000259" key="2">
    <source>
        <dbReference type="PROSITE" id="PS51382"/>
    </source>
</evidence>
<accession>A0A1Y2GWT8</accession>
<dbReference type="GO" id="GO:0005886">
    <property type="term" value="C:plasma membrane"/>
    <property type="evidence" value="ECO:0007669"/>
    <property type="project" value="TreeGrafter"/>
</dbReference>
<dbReference type="PANTHER" id="PTHR10783:SF103">
    <property type="entry name" value="SOLUTE CARRIER FAMILY 53 MEMBER 1"/>
    <property type="match status" value="1"/>
</dbReference>
<dbReference type="GeneID" id="33565442"/>
<reference evidence="3 4" key="1">
    <citation type="submission" date="2016-07" db="EMBL/GenBank/DDBJ databases">
        <title>Pervasive Adenine N6-methylation of Active Genes in Fungi.</title>
        <authorList>
            <consortium name="DOE Joint Genome Institute"/>
            <person name="Mondo S.J."/>
            <person name="Dannebaum R.O."/>
            <person name="Kuo R.C."/>
            <person name="Labutti K."/>
            <person name="Haridas S."/>
            <person name="Kuo A."/>
            <person name="Salamov A."/>
            <person name="Ahrendt S.R."/>
            <person name="Lipzen A."/>
            <person name="Sullivan W."/>
            <person name="Andreopoulos W.B."/>
            <person name="Clum A."/>
            <person name="Lindquist E."/>
            <person name="Daum C."/>
            <person name="Ramamoorthy G.K."/>
            <person name="Gryganskyi A."/>
            <person name="Culley D."/>
            <person name="Magnuson J.K."/>
            <person name="James T.Y."/>
            <person name="O'Malley M.A."/>
            <person name="Stajich J.E."/>
            <person name="Spatafora J.W."/>
            <person name="Visel A."/>
            <person name="Grigoriev I.V."/>
        </authorList>
    </citation>
    <scope>NUCLEOTIDE SEQUENCE [LARGE SCALE GENOMIC DNA]</scope>
    <source>
        <strain evidence="3 4">NRRL 3116</strain>
    </source>
</reference>